<keyword evidence="6" id="KW-1185">Reference proteome</keyword>
<protein>
    <recommendedName>
        <fullName evidence="7">Transcription elongation factor GreAB</fullName>
    </recommendedName>
</protein>
<evidence type="ECO:0000313" key="6">
    <source>
        <dbReference type="Proteomes" id="UP000183700"/>
    </source>
</evidence>
<dbReference type="RefSeq" id="WP_010742430.1">
    <property type="nucleotide sequence ID" value="NZ_JBHLVS010000016.1"/>
</dbReference>
<dbReference type="AlphaFoldDB" id="A0A1L8SSK5"/>
<evidence type="ECO:0000259" key="4">
    <source>
        <dbReference type="Pfam" id="PF20874"/>
    </source>
</evidence>
<gene>
    <name evidence="5" type="ORF">RV00_GL000561</name>
</gene>
<feature type="domain" description="MobA/VirD2-like nuclease" evidence="2">
    <location>
        <begin position="45"/>
        <end position="199"/>
    </location>
</feature>
<evidence type="ECO:0000313" key="5">
    <source>
        <dbReference type="EMBL" id="OJG35011.1"/>
    </source>
</evidence>
<dbReference type="InterPro" id="IPR005094">
    <property type="entry name" value="Endonuclease_MobA/VirD2"/>
</dbReference>
<sequence length="550" mass="63601">MVYTKHFFIRSFDHLKQAEDYIKNAGKTTIQKSEDNDHLGNLFPYLINEDKTMSKKLVSTFGIASVENAADEFSATKLNAAIERGTDVEIDLKTGKPKSLELKQLESGNRILAHHVIQSFSPEDNLSPEEIHELGRRTILELTGNEHEFVISTHVDREHIHNHILFNSTNMMDGNSYRWLKSTKRTLEKISDKHAAKAGAKIIEKSPKNSHKKYTMWQTESIYKSKIKSRLDFLLDHSSSIEDFKEKADALYLHVDFSKKWATYRLLDHPQIKNTRGRSLTKRDPEKYNLDRIETRLKENTATFTVEEVVDRYEEKENEIKNDFDYQVKIESWQVDHVTTKGIYLNVDFGVADHGQLFIGGFKIDQLENGDFNLYVKKEDIFYFMNEKNANRNKYMTGETLVKQLSLYNGTVPLKKEPVMSELNEIISAINFLADHDVSNGKQLQQLEVKLDRALHEAKNKLIELDGKIIELNQAAKDQLLGKDPDSEEIETSGDYQTIQKELASVKLSRSILNDRFEEIVGEIEAYREIRYVAEKPEEKNRPEHGVNKK</sequence>
<dbReference type="Pfam" id="PF20874">
    <property type="entry name" value="Relaxase_M"/>
    <property type="match status" value="1"/>
</dbReference>
<dbReference type="InterPro" id="IPR048299">
    <property type="entry name" value="LtrB_central"/>
</dbReference>
<dbReference type="Pfam" id="PF11083">
    <property type="entry name" value="Relaxase_C"/>
    <property type="match status" value="1"/>
</dbReference>
<feature type="domain" description="Group II intron-interrupted relaxase LtrB central" evidence="4">
    <location>
        <begin position="324"/>
        <end position="407"/>
    </location>
</feature>
<accession>A0A1L8SSK5</accession>
<evidence type="ECO:0008006" key="7">
    <source>
        <dbReference type="Google" id="ProtNLM"/>
    </source>
</evidence>
<dbReference type="Proteomes" id="UP000183700">
    <property type="component" value="Unassembled WGS sequence"/>
</dbReference>
<dbReference type="OrthoDB" id="9762440at2"/>
<organism evidence="5 6">
    <name type="scientific">Enterococcus devriesei</name>
    <dbReference type="NCBI Taxonomy" id="319970"/>
    <lineage>
        <taxon>Bacteria</taxon>
        <taxon>Bacillati</taxon>
        <taxon>Bacillota</taxon>
        <taxon>Bacilli</taxon>
        <taxon>Lactobacillales</taxon>
        <taxon>Enterococcaceae</taxon>
        <taxon>Enterococcus</taxon>
    </lineage>
</organism>
<dbReference type="Pfam" id="PF03432">
    <property type="entry name" value="Relaxase"/>
    <property type="match status" value="1"/>
</dbReference>
<proteinExistence type="predicted"/>
<reference evidence="5 6" key="1">
    <citation type="submission" date="2014-12" db="EMBL/GenBank/DDBJ databases">
        <title>Draft genome sequences of 29 type strains of Enterococci.</title>
        <authorList>
            <person name="Zhong Z."/>
            <person name="Sun Z."/>
            <person name="Liu W."/>
            <person name="Zhang W."/>
            <person name="Zhang H."/>
        </authorList>
    </citation>
    <scope>NUCLEOTIDE SEQUENCE [LARGE SCALE GENOMIC DNA]</scope>
    <source>
        <strain evidence="5 6">DSM 22802</strain>
    </source>
</reference>
<evidence type="ECO:0000256" key="1">
    <source>
        <dbReference type="SAM" id="Coils"/>
    </source>
</evidence>
<keyword evidence="1" id="KW-0175">Coiled coil</keyword>
<evidence type="ECO:0000259" key="2">
    <source>
        <dbReference type="Pfam" id="PF03432"/>
    </source>
</evidence>
<comment type="caution">
    <text evidence="5">The sequence shown here is derived from an EMBL/GenBank/DDBJ whole genome shotgun (WGS) entry which is preliminary data.</text>
</comment>
<dbReference type="EMBL" id="JXKM01000010">
    <property type="protein sequence ID" value="OJG35011.1"/>
    <property type="molecule type" value="Genomic_DNA"/>
</dbReference>
<feature type="coiled-coil region" evidence="1">
    <location>
        <begin position="444"/>
        <end position="475"/>
    </location>
</feature>
<dbReference type="InterPro" id="IPR021112">
    <property type="entry name" value="LtrB_C"/>
</dbReference>
<name>A0A1L8SSK5_9ENTE</name>
<evidence type="ECO:0000259" key="3">
    <source>
        <dbReference type="Pfam" id="PF11083"/>
    </source>
</evidence>
<feature type="domain" description="Group II intron-interrupted relaxase LtrB C-terminal" evidence="3">
    <location>
        <begin position="421"/>
        <end position="531"/>
    </location>
</feature>
<dbReference type="STRING" id="319970.RV00_GL000561"/>